<dbReference type="EMBL" id="OW240920">
    <property type="protein sequence ID" value="CAH2316653.1"/>
    <property type="molecule type" value="Genomic_DNA"/>
</dbReference>
<sequence>MPDTPVVLTPGAVASPYHLIEYKTSCHSSMTNSTPTASPACCRACHASGSPGRLRCPAHTTRLDSSMRQPGFVSRTCTRIRTIPFNTRMVLPCTARTFGRFLSYLCAPITFAGTSIHLFAARTLDTFHICLLTARRFRQFQPSPVRGPNILLLLKCLVMARTFTYLPTRLFAARLSTTFRQCLFVARTSR</sequence>
<reference evidence="1" key="1">
    <citation type="submission" date="2022-03" db="EMBL/GenBank/DDBJ databases">
        <authorList>
            <person name="Alioto T."/>
            <person name="Alioto T."/>
            <person name="Gomez Garrido J."/>
        </authorList>
    </citation>
    <scope>NUCLEOTIDE SEQUENCE</scope>
</reference>
<evidence type="ECO:0000313" key="1">
    <source>
        <dbReference type="EMBL" id="CAH2316653.1"/>
    </source>
</evidence>
<accession>A0AAD1T247</accession>
<organism evidence="1 2">
    <name type="scientific">Pelobates cultripes</name>
    <name type="common">Western spadefoot toad</name>
    <dbReference type="NCBI Taxonomy" id="61616"/>
    <lineage>
        <taxon>Eukaryota</taxon>
        <taxon>Metazoa</taxon>
        <taxon>Chordata</taxon>
        <taxon>Craniata</taxon>
        <taxon>Vertebrata</taxon>
        <taxon>Euteleostomi</taxon>
        <taxon>Amphibia</taxon>
        <taxon>Batrachia</taxon>
        <taxon>Anura</taxon>
        <taxon>Pelobatoidea</taxon>
        <taxon>Pelobatidae</taxon>
        <taxon>Pelobates</taxon>
    </lineage>
</organism>
<protein>
    <submittedName>
        <fullName evidence="1">Uncharacterized protein</fullName>
    </submittedName>
</protein>
<evidence type="ECO:0000313" key="2">
    <source>
        <dbReference type="Proteomes" id="UP001295444"/>
    </source>
</evidence>
<dbReference type="Proteomes" id="UP001295444">
    <property type="component" value="Chromosome 09"/>
</dbReference>
<name>A0AAD1T247_PELCU</name>
<dbReference type="AlphaFoldDB" id="A0AAD1T247"/>
<proteinExistence type="predicted"/>
<keyword evidence="2" id="KW-1185">Reference proteome</keyword>
<gene>
    <name evidence="1" type="ORF">PECUL_23A025620</name>
</gene>